<dbReference type="EMBL" id="JPFK01000007">
    <property type="protein sequence ID" value="KFB00534.1"/>
    <property type="molecule type" value="Genomic_DNA"/>
</dbReference>
<keyword evidence="2 5" id="KW-0812">Transmembrane</keyword>
<dbReference type="PANTHER" id="PTHR43471">
    <property type="entry name" value="ABC TRANSPORTER PERMEASE"/>
    <property type="match status" value="1"/>
</dbReference>
<evidence type="ECO:0000256" key="2">
    <source>
        <dbReference type="ARBA" id="ARBA00022692"/>
    </source>
</evidence>
<keyword evidence="4 5" id="KW-0472">Membrane</keyword>
<keyword evidence="3 5" id="KW-1133">Transmembrane helix</keyword>
<feature type="transmembrane region" description="Helical" evidence="5">
    <location>
        <begin position="180"/>
        <end position="201"/>
    </location>
</feature>
<dbReference type="GO" id="GO:0140359">
    <property type="term" value="F:ABC-type transporter activity"/>
    <property type="evidence" value="ECO:0007669"/>
    <property type="project" value="InterPro"/>
</dbReference>
<sequence length="437" mass="49041">MNHLALIIQREYLTKVKNKSFIIMTILSPLIMMALVALVAYLSQLNNTKERTISILDKSALVQEVFEDTETTKFVVLEGMSLKEAKIASKESNYYGLLFIEDVNDIDTLSTRIKFFSEEPASLSIISDLENKLEEELTNLKMQEEGIDLVKIDASKVRVNIGQESFVGEKTSKVDSVVKLIFGGLAGYLLFMFIIIYGNMIMRSVIEEKTSRIIEVIISSVKPMQLMLGKIIGTSLAGITQFVIWIILGAVLMTGMSMIFGVELTQSNAAQQELIKQAMESPEVSMEIQNVLMAFYNLPIANLIMAFILFFVSGYLLYSSLYAAIGAAVDNETDTQQFMLPILMPLILAVYIGIFTVIEDPHGTVSTVFSFIPLTSPVVMLMRIPFGVPVWQQLLSLGILIGTFMLTVWFAAKVYRVGILMYGKKPSYKELYKWLKY</sequence>
<organism evidence="7 8">
    <name type="scientific">Mangrovimonas yunxiaonensis</name>
    <dbReference type="NCBI Taxonomy" id="1197477"/>
    <lineage>
        <taxon>Bacteria</taxon>
        <taxon>Pseudomonadati</taxon>
        <taxon>Bacteroidota</taxon>
        <taxon>Flavobacteriia</taxon>
        <taxon>Flavobacteriales</taxon>
        <taxon>Flavobacteriaceae</taxon>
        <taxon>Mangrovimonas</taxon>
    </lineage>
</organism>
<feature type="transmembrane region" description="Helical" evidence="5">
    <location>
        <begin position="295"/>
        <end position="318"/>
    </location>
</feature>
<evidence type="ECO:0000259" key="6">
    <source>
        <dbReference type="Pfam" id="PF12698"/>
    </source>
</evidence>
<keyword evidence="8" id="KW-1185">Reference proteome</keyword>
<evidence type="ECO:0000256" key="4">
    <source>
        <dbReference type="ARBA" id="ARBA00023136"/>
    </source>
</evidence>
<dbReference type="Gene3D" id="3.40.190.10">
    <property type="entry name" value="Periplasmic binding protein-like II"/>
    <property type="match status" value="1"/>
</dbReference>
<reference evidence="7 8" key="1">
    <citation type="journal article" date="2014" name="Genome Announc.">
        <title>Draft Genome Sequence of the Algicidal Bacterium Mangrovimonas yunxiaonensis Strain LY01.</title>
        <authorList>
            <person name="Li Y."/>
            <person name="Zhu H."/>
            <person name="Li C."/>
            <person name="Zhang H."/>
            <person name="Chen Z."/>
            <person name="Zheng W."/>
            <person name="Xu H."/>
            <person name="Zheng T."/>
        </authorList>
    </citation>
    <scope>NUCLEOTIDE SEQUENCE [LARGE SCALE GENOMIC DNA]</scope>
    <source>
        <strain evidence="7 8">LY01</strain>
    </source>
</reference>
<dbReference type="Pfam" id="PF12698">
    <property type="entry name" value="ABC2_membrane_3"/>
    <property type="match status" value="1"/>
</dbReference>
<evidence type="ECO:0000256" key="3">
    <source>
        <dbReference type="ARBA" id="ARBA00022989"/>
    </source>
</evidence>
<evidence type="ECO:0000313" key="8">
    <source>
        <dbReference type="Proteomes" id="UP000028521"/>
    </source>
</evidence>
<accession>A0A084TIJ8</accession>
<protein>
    <submittedName>
        <fullName evidence="7">ABC transporter permease</fullName>
    </submittedName>
</protein>
<dbReference type="OrthoDB" id="9768837at2"/>
<dbReference type="STRING" id="1197477.IA57_08645"/>
<feature type="domain" description="ABC-2 type transporter transmembrane" evidence="6">
    <location>
        <begin position="19"/>
        <end position="412"/>
    </location>
</feature>
<name>A0A084TIJ8_9FLAO</name>
<gene>
    <name evidence="7" type="ORF">IA57_08645</name>
</gene>
<evidence type="ECO:0000256" key="1">
    <source>
        <dbReference type="ARBA" id="ARBA00004141"/>
    </source>
</evidence>
<proteinExistence type="predicted"/>
<feature type="transmembrane region" description="Helical" evidence="5">
    <location>
        <begin position="21"/>
        <end position="42"/>
    </location>
</feature>
<reference evidence="8" key="2">
    <citation type="submission" date="2014-07" db="EMBL/GenBank/DDBJ databases">
        <title>Genome sequence of Mangrovimonas yunxiaonensis.</title>
        <authorList>
            <person name="Li Y."/>
            <person name="Zheng T."/>
        </authorList>
    </citation>
    <scope>NUCLEOTIDE SEQUENCE [LARGE SCALE GENOMIC DNA]</scope>
    <source>
        <strain evidence="8">LY01</strain>
    </source>
</reference>
<dbReference type="eggNOG" id="COG1668">
    <property type="taxonomic scope" value="Bacteria"/>
</dbReference>
<comment type="caution">
    <text evidence="7">The sequence shown here is derived from an EMBL/GenBank/DDBJ whole genome shotgun (WGS) entry which is preliminary data.</text>
</comment>
<dbReference type="Proteomes" id="UP000028521">
    <property type="component" value="Unassembled WGS sequence"/>
</dbReference>
<dbReference type="AlphaFoldDB" id="A0A084TIJ8"/>
<dbReference type="SUPFAM" id="SSF53850">
    <property type="entry name" value="Periplasmic binding protein-like II"/>
    <property type="match status" value="1"/>
</dbReference>
<evidence type="ECO:0000256" key="5">
    <source>
        <dbReference type="SAM" id="Phobius"/>
    </source>
</evidence>
<evidence type="ECO:0000313" key="7">
    <source>
        <dbReference type="EMBL" id="KFB00534.1"/>
    </source>
</evidence>
<feature type="transmembrane region" description="Helical" evidence="5">
    <location>
        <begin position="365"/>
        <end position="384"/>
    </location>
</feature>
<dbReference type="RefSeq" id="WP_036121937.1">
    <property type="nucleotide sequence ID" value="NZ_BMET01000007.1"/>
</dbReference>
<feature type="transmembrane region" description="Helical" evidence="5">
    <location>
        <begin position="390"/>
        <end position="412"/>
    </location>
</feature>
<feature type="transmembrane region" description="Helical" evidence="5">
    <location>
        <begin position="338"/>
        <end position="358"/>
    </location>
</feature>
<dbReference type="PANTHER" id="PTHR43471:SF3">
    <property type="entry name" value="ABC TRANSPORTER PERMEASE PROTEIN NATB"/>
    <property type="match status" value="1"/>
</dbReference>
<dbReference type="GO" id="GO:0016020">
    <property type="term" value="C:membrane"/>
    <property type="evidence" value="ECO:0007669"/>
    <property type="project" value="UniProtKB-SubCell"/>
</dbReference>
<feature type="transmembrane region" description="Helical" evidence="5">
    <location>
        <begin position="242"/>
        <end position="262"/>
    </location>
</feature>
<dbReference type="InterPro" id="IPR013525">
    <property type="entry name" value="ABC2_TM"/>
</dbReference>
<comment type="subcellular location">
    <subcellularLocation>
        <location evidence="1">Membrane</location>
        <topology evidence="1">Multi-pass membrane protein</topology>
    </subcellularLocation>
</comment>